<dbReference type="Pfam" id="PF13477">
    <property type="entry name" value="Glyco_trans_4_2"/>
    <property type="match status" value="1"/>
</dbReference>
<accession>A0A345ZQ74</accession>
<evidence type="ECO:0000313" key="3">
    <source>
        <dbReference type="Proteomes" id="UP000254889"/>
    </source>
</evidence>
<feature type="domain" description="Glycosyltransferase subfamily 4-like N-terminal" evidence="1">
    <location>
        <begin position="15"/>
        <end position="149"/>
    </location>
</feature>
<dbReference type="PANTHER" id="PTHR12526">
    <property type="entry name" value="GLYCOSYLTRANSFERASE"/>
    <property type="match status" value="1"/>
</dbReference>
<organism evidence="2 3">
    <name type="scientific">Pseudolabrys taiwanensis</name>
    <dbReference type="NCBI Taxonomy" id="331696"/>
    <lineage>
        <taxon>Bacteria</taxon>
        <taxon>Pseudomonadati</taxon>
        <taxon>Pseudomonadota</taxon>
        <taxon>Alphaproteobacteria</taxon>
        <taxon>Hyphomicrobiales</taxon>
        <taxon>Xanthobacteraceae</taxon>
        <taxon>Pseudolabrys</taxon>
    </lineage>
</organism>
<dbReference type="GO" id="GO:0016757">
    <property type="term" value="F:glycosyltransferase activity"/>
    <property type="evidence" value="ECO:0007669"/>
    <property type="project" value="TreeGrafter"/>
</dbReference>
<dbReference type="InterPro" id="IPR028098">
    <property type="entry name" value="Glyco_trans_4-like_N"/>
</dbReference>
<protein>
    <submittedName>
        <fullName evidence="2">Glycosyltransferase family 1 protein</fullName>
    </submittedName>
</protein>
<reference evidence="2 3" key="1">
    <citation type="submission" date="2018-07" db="EMBL/GenBank/DDBJ databases">
        <authorList>
            <person name="Quirk P.G."/>
            <person name="Krulwich T.A."/>
        </authorList>
    </citation>
    <scope>NUCLEOTIDE SEQUENCE [LARGE SCALE GENOMIC DNA]</scope>
    <source>
        <strain evidence="2 3">CC-BB4</strain>
    </source>
</reference>
<dbReference type="CDD" id="cd03808">
    <property type="entry name" value="GT4_CapM-like"/>
    <property type="match status" value="1"/>
</dbReference>
<dbReference type="KEGG" id="ptaw:DW352_00160"/>
<dbReference type="Pfam" id="PF13692">
    <property type="entry name" value="Glyco_trans_1_4"/>
    <property type="match status" value="1"/>
</dbReference>
<name>A0A345ZQ74_9HYPH</name>
<dbReference type="Gene3D" id="3.40.50.2000">
    <property type="entry name" value="Glycogen Phosphorylase B"/>
    <property type="match status" value="2"/>
</dbReference>
<dbReference type="AlphaFoldDB" id="A0A345ZQ74"/>
<dbReference type="PANTHER" id="PTHR12526:SF638">
    <property type="entry name" value="SPORE COAT PROTEIN SA"/>
    <property type="match status" value="1"/>
</dbReference>
<gene>
    <name evidence="2" type="ORF">DW352_00160</name>
</gene>
<dbReference type="Proteomes" id="UP000254889">
    <property type="component" value="Chromosome"/>
</dbReference>
<dbReference type="EMBL" id="CP031417">
    <property type="protein sequence ID" value="AXK79071.1"/>
    <property type="molecule type" value="Genomic_DNA"/>
</dbReference>
<evidence type="ECO:0000313" key="2">
    <source>
        <dbReference type="EMBL" id="AXK79071.1"/>
    </source>
</evidence>
<keyword evidence="2" id="KW-0808">Transferase</keyword>
<sequence>MATAATSPDTCPVLAYVVTQDWYFLSHRLPMARAAREAGFDVHVITHVNKGGAAIEAEGFRLHPVVWRRGSLHPLGFLSNICAVRRVFRRIKPSLVHNVALQPTVVGSLAALGLPPRRLNALAGLGFTFTSTTLKARLVRPVLEALLRFVLRDRRAAVLVQNPDDRAAIGSLGVPADRIFTIPGSGVETDRLVPLPEPPGAITMAFVGRLLDDKGIRPLVAAQALLGGRGTPVCLLIAGDPDPANPASIPADEIAGWARQPGIEVLGHVGDIRDVWSRAHIAVLPSRREGLPKSLLEAAACGRPIVATDVPGCREVARPGINALLVPPDSPAALADAIERLARDAALRHSYGAAGRHLVETEFSAEKIGRDVVSLYDRLLTYS</sequence>
<dbReference type="OrthoDB" id="9790710at2"/>
<dbReference type="RefSeq" id="WP_115687398.1">
    <property type="nucleotide sequence ID" value="NZ_CP031417.1"/>
</dbReference>
<dbReference type="SUPFAM" id="SSF53756">
    <property type="entry name" value="UDP-Glycosyltransferase/glycogen phosphorylase"/>
    <property type="match status" value="1"/>
</dbReference>
<proteinExistence type="predicted"/>
<evidence type="ECO:0000259" key="1">
    <source>
        <dbReference type="Pfam" id="PF13477"/>
    </source>
</evidence>
<keyword evidence="3" id="KW-1185">Reference proteome</keyword>